<dbReference type="EMBL" id="CP044331">
    <property type="protein sequence ID" value="QGM96911.1"/>
    <property type="molecule type" value="Genomic_DNA"/>
</dbReference>
<evidence type="ECO:0000259" key="3">
    <source>
        <dbReference type="SMART" id="SM00062"/>
    </source>
</evidence>
<reference evidence="4 5" key="1">
    <citation type="submission" date="2019-09" db="EMBL/GenBank/DDBJ databases">
        <title>Isolation and complete genome sequencing of Methylocystis species.</title>
        <authorList>
            <person name="Rumah B.L."/>
            <person name="Stead C.E."/>
            <person name="Stevens B.C."/>
            <person name="Minton N.P."/>
            <person name="Grosse-Honebrink A."/>
            <person name="Zhang Y."/>
        </authorList>
    </citation>
    <scope>NUCLEOTIDE SEQUENCE [LARGE SCALE GENOMIC DNA]</scope>
    <source>
        <strain evidence="4 5">BRCS2</strain>
    </source>
</reference>
<gene>
    <name evidence="4" type="ORF">F7D14_05095</name>
</gene>
<dbReference type="SMART" id="SM00062">
    <property type="entry name" value="PBPb"/>
    <property type="match status" value="1"/>
</dbReference>
<dbReference type="Proteomes" id="UP000422569">
    <property type="component" value="Chromosome"/>
</dbReference>
<dbReference type="KEGG" id="mpar:F7D14_05095"/>
<protein>
    <submittedName>
        <fullName evidence="4">Quinoprotein dehydrogenase-associated putative ABC transporter substrate-binding protein</fullName>
    </submittedName>
</protein>
<dbReference type="PANTHER" id="PTHR35936">
    <property type="entry name" value="MEMBRANE-BOUND LYTIC MUREIN TRANSGLYCOSYLASE F"/>
    <property type="match status" value="1"/>
</dbReference>
<evidence type="ECO:0000256" key="1">
    <source>
        <dbReference type="ARBA" id="ARBA00022729"/>
    </source>
</evidence>
<dbReference type="PANTHER" id="PTHR35936:SF17">
    <property type="entry name" value="ARGININE-BINDING EXTRACELLULAR PROTEIN ARTP"/>
    <property type="match status" value="1"/>
</dbReference>
<feature type="chain" id="PRO_5025615039" evidence="2">
    <location>
        <begin position="40"/>
        <end position="308"/>
    </location>
</feature>
<name>A0A6B8M246_9HYPH</name>
<keyword evidence="1 2" id="KW-0732">Signal</keyword>
<sequence>MRSRSIGSIRLKRENIFKRRRRASSLAVLLGLAVAPAAAQHLGPDFGAKGSDNAGGIELIDPKVLRVCADPNNLPFSNEKGEGFENKLAELLAAKLYKELAYVYYPGATGFVRNTLNAHLCDVVIGMPQGNDLVQSTNPYYRTTYAIVTRAGSDLDGVKDLDDPRLKDKKGKIGLVANTPPGNILAKNGMIGLVKPYPLMIDTRVESSSAAMIHDLETGTIDAALLWGPIAGYYAKKSSAKLDVAPIPETPGTRMAFRIGFGVRHSDQNWKRELNTLLTQNKAEIDRILADYGVPTLDEAGQPAAKAP</sequence>
<evidence type="ECO:0000313" key="5">
    <source>
        <dbReference type="Proteomes" id="UP000422569"/>
    </source>
</evidence>
<proteinExistence type="predicted"/>
<evidence type="ECO:0000256" key="2">
    <source>
        <dbReference type="SAM" id="SignalP"/>
    </source>
</evidence>
<dbReference type="Gene3D" id="3.40.190.10">
    <property type="entry name" value="Periplasmic binding protein-like II"/>
    <property type="match status" value="2"/>
</dbReference>
<organism evidence="4 5">
    <name type="scientific">Methylocystis parvus</name>
    <dbReference type="NCBI Taxonomy" id="134"/>
    <lineage>
        <taxon>Bacteria</taxon>
        <taxon>Pseudomonadati</taxon>
        <taxon>Pseudomonadota</taxon>
        <taxon>Alphaproteobacteria</taxon>
        <taxon>Hyphomicrobiales</taxon>
        <taxon>Methylocystaceae</taxon>
        <taxon>Methylocystis</taxon>
    </lineage>
</organism>
<dbReference type="InterPro" id="IPR001638">
    <property type="entry name" value="Solute-binding_3/MltF_N"/>
</dbReference>
<dbReference type="InterPro" id="IPR022448">
    <property type="entry name" value="Quinoprotein_dehydrogenase"/>
</dbReference>
<feature type="signal peptide" evidence="2">
    <location>
        <begin position="1"/>
        <end position="39"/>
    </location>
</feature>
<dbReference type="SUPFAM" id="SSF53850">
    <property type="entry name" value="Periplasmic binding protein-like II"/>
    <property type="match status" value="1"/>
</dbReference>
<accession>A0A6B8M246</accession>
<dbReference type="Pfam" id="PF00497">
    <property type="entry name" value="SBP_bac_3"/>
    <property type="match status" value="1"/>
</dbReference>
<evidence type="ECO:0000313" key="4">
    <source>
        <dbReference type="EMBL" id="QGM96911.1"/>
    </source>
</evidence>
<dbReference type="AlphaFoldDB" id="A0A6B8M246"/>
<feature type="domain" description="Solute-binding protein family 3/N-terminal" evidence="3">
    <location>
        <begin position="64"/>
        <end position="291"/>
    </location>
</feature>
<keyword evidence="5" id="KW-1185">Reference proteome</keyword>
<dbReference type="NCBIfam" id="TIGR03871">
    <property type="entry name" value="ABC_peri_MoxJ_2"/>
    <property type="match status" value="1"/>
</dbReference>